<sequence length="171" mass="20162">MKYETVRRYLLVSIEFGAYCALMMLLSYLMVLVVLRAPQPGSSVYISVGLVAALFTGLHSARMFQVYRAALRRARLARMKPKARPRHWSDRIAATERLSRQDLFRSDMAPEEASPELEAIRLRIAERMAREDRERREEERELREAVDRERLERARSARIRAEAERKVRERQ</sequence>
<evidence type="ECO:0000313" key="3">
    <source>
        <dbReference type="EMBL" id="PVX30496.1"/>
    </source>
</evidence>
<keyword evidence="4" id="KW-1185">Reference proteome</keyword>
<evidence type="ECO:0000256" key="1">
    <source>
        <dbReference type="SAM" id="MobiDB-lite"/>
    </source>
</evidence>
<dbReference type="EMBL" id="QENQ01000001">
    <property type="protein sequence ID" value="PVX30496.1"/>
    <property type="molecule type" value="Genomic_DNA"/>
</dbReference>
<comment type="caution">
    <text evidence="3">The sequence shown here is derived from an EMBL/GenBank/DDBJ whole genome shotgun (WGS) entry which is preliminary data.</text>
</comment>
<gene>
    <name evidence="3" type="ORF">DD559_15025</name>
</gene>
<feature type="transmembrane region" description="Helical" evidence="2">
    <location>
        <begin position="9"/>
        <end position="31"/>
    </location>
</feature>
<protein>
    <submittedName>
        <fullName evidence="3">Uncharacterized protein</fullName>
    </submittedName>
</protein>
<accession>A0A2U0SGK0</accession>
<keyword evidence="2" id="KW-1133">Transmembrane helix</keyword>
<feature type="transmembrane region" description="Helical" evidence="2">
    <location>
        <begin position="43"/>
        <end position="64"/>
    </location>
</feature>
<proteinExistence type="predicted"/>
<dbReference type="OrthoDB" id="7573034at2"/>
<keyword evidence="2" id="KW-0472">Membrane</keyword>
<evidence type="ECO:0000256" key="2">
    <source>
        <dbReference type="SAM" id="Phobius"/>
    </source>
</evidence>
<feature type="region of interest" description="Disordered" evidence="1">
    <location>
        <begin position="130"/>
        <end position="150"/>
    </location>
</feature>
<dbReference type="AlphaFoldDB" id="A0A2U0SGK0"/>
<dbReference type="Proteomes" id="UP000245890">
    <property type="component" value="Unassembled WGS sequence"/>
</dbReference>
<name>A0A2U0SGK0_9SPHN</name>
<keyword evidence="2" id="KW-0812">Transmembrane</keyword>
<organism evidence="3 4">
    <name type="scientific">Sphingomonas pokkalii</name>
    <dbReference type="NCBI Taxonomy" id="2175090"/>
    <lineage>
        <taxon>Bacteria</taxon>
        <taxon>Pseudomonadati</taxon>
        <taxon>Pseudomonadota</taxon>
        <taxon>Alphaproteobacteria</taxon>
        <taxon>Sphingomonadales</taxon>
        <taxon>Sphingomonadaceae</taxon>
        <taxon>Sphingomonas</taxon>
    </lineage>
</organism>
<reference evidence="3 4" key="1">
    <citation type="submission" date="2018-05" db="EMBL/GenBank/DDBJ databases">
        <title>Description of Sphingomonas pokkalii sp nov, isolated from the rhizosphere of saline tolerant pokkali rice and its draft genome analysis.</title>
        <authorList>
            <person name="Menon R."/>
            <person name="Kumari S."/>
            <person name="Rameshkumar N."/>
        </authorList>
    </citation>
    <scope>NUCLEOTIDE SEQUENCE [LARGE SCALE GENOMIC DNA]</scope>
    <source>
        <strain evidence="3 4">L3B27</strain>
    </source>
</reference>
<evidence type="ECO:0000313" key="4">
    <source>
        <dbReference type="Proteomes" id="UP000245890"/>
    </source>
</evidence>